<accession>A0ABT8AF49</accession>
<name>A0ABT8AF49_9PROT</name>
<gene>
    <name evidence="4" type="ORF">QWZ14_28815</name>
</gene>
<keyword evidence="5" id="KW-1185">Reference proteome</keyword>
<comment type="similarity">
    <text evidence="1">Belongs to the virb1 family.</text>
</comment>
<comment type="caution">
    <text evidence="4">The sequence shown here is derived from an EMBL/GenBank/DDBJ whole genome shotgun (WGS) entry which is preliminary data.</text>
</comment>
<feature type="chain" id="PRO_5046509189" evidence="2">
    <location>
        <begin position="24"/>
        <end position="234"/>
    </location>
</feature>
<dbReference type="SUPFAM" id="SSF53955">
    <property type="entry name" value="Lysozyme-like"/>
    <property type="match status" value="1"/>
</dbReference>
<sequence length="234" mass="24343">MQAARFGASILLLGMAFGPGAAATEDDWTACAAAIAVAEVEARLPGGLLGAIARTESGRRDPATGRVEPWPWALNVEGAGFHAASRAEGLASIRAWRARGSRSIDVGCLQVNLLHHPAAFATLEEALDPLANARYAARFLAALQQRAGGDWGLATARYHSATPDRGDAYRQRVQIQLAGGTMPAAPAGGAMAPGWALPVFTPQAIAAPRLLGQPIAPAFPAGRGLPRVFTPSRR</sequence>
<dbReference type="Gene3D" id="1.10.530.10">
    <property type="match status" value="1"/>
</dbReference>
<dbReference type="Proteomes" id="UP001529369">
    <property type="component" value="Unassembled WGS sequence"/>
</dbReference>
<feature type="domain" description="Transglycosylase SLT" evidence="3">
    <location>
        <begin position="37"/>
        <end position="162"/>
    </location>
</feature>
<protein>
    <submittedName>
        <fullName evidence="4">Transglycosylase SLT domain-containing protein</fullName>
    </submittedName>
</protein>
<proteinExistence type="inferred from homology"/>
<dbReference type="Pfam" id="PF01464">
    <property type="entry name" value="SLT"/>
    <property type="match status" value="1"/>
</dbReference>
<evidence type="ECO:0000259" key="3">
    <source>
        <dbReference type="Pfam" id="PF01464"/>
    </source>
</evidence>
<dbReference type="EMBL" id="JAUFPN010000206">
    <property type="protein sequence ID" value="MDN3568401.1"/>
    <property type="molecule type" value="Genomic_DNA"/>
</dbReference>
<evidence type="ECO:0000313" key="4">
    <source>
        <dbReference type="EMBL" id="MDN3568401.1"/>
    </source>
</evidence>
<evidence type="ECO:0000256" key="2">
    <source>
        <dbReference type="SAM" id="SignalP"/>
    </source>
</evidence>
<keyword evidence="2" id="KW-0732">Signal</keyword>
<dbReference type="RefSeq" id="WP_290320515.1">
    <property type="nucleotide sequence ID" value="NZ_JAUFPN010000206.1"/>
</dbReference>
<evidence type="ECO:0000313" key="5">
    <source>
        <dbReference type="Proteomes" id="UP001529369"/>
    </source>
</evidence>
<reference evidence="5" key="1">
    <citation type="journal article" date="2019" name="Int. J. Syst. Evol. Microbiol.">
        <title>The Global Catalogue of Microorganisms (GCM) 10K type strain sequencing project: providing services to taxonomists for standard genome sequencing and annotation.</title>
        <authorList>
            <consortium name="The Broad Institute Genomics Platform"/>
            <consortium name="The Broad Institute Genome Sequencing Center for Infectious Disease"/>
            <person name="Wu L."/>
            <person name="Ma J."/>
        </authorList>
    </citation>
    <scope>NUCLEOTIDE SEQUENCE [LARGE SCALE GENOMIC DNA]</scope>
    <source>
        <strain evidence="5">CECT 7131</strain>
    </source>
</reference>
<evidence type="ECO:0000256" key="1">
    <source>
        <dbReference type="ARBA" id="ARBA00009387"/>
    </source>
</evidence>
<feature type="signal peptide" evidence="2">
    <location>
        <begin position="1"/>
        <end position="23"/>
    </location>
</feature>
<dbReference type="InterPro" id="IPR008258">
    <property type="entry name" value="Transglycosylase_SLT_dom_1"/>
</dbReference>
<dbReference type="InterPro" id="IPR023346">
    <property type="entry name" value="Lysozyme-like_dom_sf"/>
</dbReference>
<organism evidence="4 5">
    <name type="scientific">Paeniroseomonas aquatica</name>
    <dbReference type="NCBI Taxonomy" id="373043"/>
    <lineage>
        <taxon>Bacteria</taxon>
        <taxon>Pseudomonadati</taxon>
        <taxon>Pseudomonadota</taxon>
        <taxon>Alphaproteobacteria</taxon>
        <taxon>Acetobacterales</taxon>
        <taxon>Acetobacteraceae</taxon>
        <taxon>Paeniroseomonas</taxon>
    </lineage>
</organism>